<evidence type="ECO:0000313" key="2">
    <source>
        <dbReference type="EMBL" id="KAK0401737.1"/>
    </source>
</evidence>
<evidence type="ECO:0000256" key="1">
    <source>
        <dbReference type="SAM" id="Phobius"/>
    </source>
</evidence>
<accession>A0AA39H9H8</accession>
<keyword evidence="1" id="KW-0812">Transmembrane</keyword>
<sequence>MLMKTRNMVIMFGFGYIWTVISIFTVYPRVTAAIFGMEQDADYSPMMIVHATIGAGFYLFTLMSYVLAIVLMIRRAGKTTGNSNPHWKVLKSVLIYCTPPNIFVALTLAAYFCDTIVETGGYLRASHWPTPDGVIHWAKYNDFCRSLRPWSTDFTNVRLTVNGLSALVAFHDYRRAVKRGLFWNTVFIFGSGYMLTVIAIFTVYPRITVAFFATVDDADYSAIMIVHSVIAAGLYLFMLLSYVLALLLVIKRAEKTTGSSNPHWKVLMSVLVYCTPPNIFVAVTLSAYFCDTIIEAGGYLRPSHWSTPDGVMQWARHNDFCAPLRPWSTNFTSIRLMINALAALIAFHDYRKAVKRGLYWLVTPAFKVLKIPVPSTDSTLFERSTKLPFTRKTATTTL</sequence>
<organism evidence="2 3">
    <name type="scientific">Steinernema hermaphroditum</name>
    <dbReference type="NCBI Taxonomy" id="289476"/>
    <lineage>
        <taxon>Eukaryota</taxon>
        <taxon>Metazoa</taxon>
        <taxon>Ecdysozoa</taxon>
        <taxon>Nematoda</taxon>
        <taxon>Chromadorea</taxon>
        <taxon>Rhabditida</taxon>
        <taxon>Tylenchina</taxon>
        <taxon>Panagrolaimomorpha</taxon>
        <taxon>Strongyloidoidea</taxon>
        <taxon>Steinernematidae</taxon>
        <taxon>Steinernema</taxon>
    </lineage>
</organism>
<comment type="caution">
    <text evidence="2">The sequence shown here is derived from an EMBL/GenBank/DDBJ whole genome shotgun (WGS) entry which is preliminary data.</text>
</comment>
<dbReference type="Proteomes" id="UP001175271">
    <property type="component" value="Unassembled WGS sequence"/>
</dbReference>
<dbReference type="EMBL" id="JAUCMV010000004">
    <property type="protein sequence ID" value="KAK0401737.1"/>
    <property type="molecule type" value="Genomic_DNA"/>
</dbReference>
<feature type="transmembrane region" description="Helical" evidence="1">
    <location>
        <begin position="181"/>
        <end position="204"/>
    </location>
</feature>
<proteinExistence type="predicted"/>
<feature type="transmembrane region" description="Helical" evidence="1">
    <location>
        <begin position="7"/>
        <end position="27"/>
    </location>
</feature>
<protein>
    <submittedName>
        <fullName evidence="2">Uncharacterized protein</fullName>
    </submittedName>
</protein>
<keyword evidence="1" id="KW-0472">Membrane</keyword>
<keyword evidence="1" id="KW-1133">Transmembrane helix</keyword>
<evidence type="ECO:0000313" key="3">
    <source>
        <dbReference type="Proteomes" id="UP001175271"/>
    </source>
</evidence>
<feature type="transmembrane region" description="Helical" evidence="1">
    <location>
        <begin position="224"/>
        <end position="249"/>
    </location>
</feature>
<feature type="transmembrane region" description="Helical" evidence="1">
    <location>
        <begin position="47"/>
        <end position="73"/>
    </location>
</feature>
<name>A0AA39H9H8_9BILA</name>
<reference evidence="2" key="1">
    <citation type="submission" date="2023-06" db="EMBL/GenBank/DDBJ databases">
        <title>Genomic analysis of the entomopathogenic nematode Steinernema hermaphroditum.</title>
        <authorList>
            <person name="Schwarz E.M."/>
            <person name="Heppert J.K."/>
            <person name="Baniya A."/>
            <person name="Schwartz H.T."/>
            <person name="Tan C.-H."/>
            <person name="Antoshechkin I."/>
            <person name="Sternberg P.W."/>
            <person name="Goodrich-Blair H."/>
            <person name="Dillman A.R."/>
        </authorList>
    </citation>
    <scope>NUCLEOTIDE SEQUENCE</scope>
    <source>
        <strain evidence="2">PS9179</strain>
        <tissue evidence="2">Whole animal</tissue>
    </source>
</reference>
<keyword evidence="3" id="KW-1185">Reference proteome</keyword>
<gene>
    <name evidence="2" type="ORF">QR680_015947</name>
</gene>
<feature type="transmembrane region" description="Helical" evidence="1">
    <location>
        <begin position="270"/>
        <end position="289"/>
    </location>
</feature>
<dbReference type="AlphaFoldDB" id="A0AA39H9H8"/>